<evidence type="ECO:0000313" key="2">
    <source>
        <dbReference type="EMBL" id="QEG16214.1"/>
    </source>
</evidence>
<evidence type="ECO:0000256" key="1">
    <source>
        <dbReference type="SAM" id="Phobius"/>
    </source>
</evidence>
<proteinExistence type="predicted"/>
<keyword evidence="1" id="KW-1133">Transmembrane helix</keyword>
<evidence type="ECO:0008006" key="4">
    <source>
        <dbReference type="Google" id="ProtNLM"/>
    </source>
</evidence>
<accession>A0ABX5YKP0</accession>
<organism evidence="2 3">
    <name type="scientific">Gimesia maris</name>
    <dbReference type="NCBI Taxonomy" id="122"/>
    <lineage>
        <taxon>Bacteria</taxon>
        <taxon>Pseudomonadati</taxon>
        <taxon>Planctomycetota</taxon>
        <taxon>Planctomycetia</taxon>
        <taxon>Planctomycetales</taxon>
        <taxon>Planctomycetaceae</taxon>
        <taxon>Gimesia</taxon>
    </lineage>
</organism>
<dbReference type="EMBL" id="CP042910">
    <property type="protein sequence ID" value="QEG16214.1"/>
    <property type="molecule type" value="Genomic_DNA"/>
</dbReference>
<dbReference type="Proteomes" id="UP000322887">
    <property type="component" value="Chromosome"/>
</dbReference>
<name>A0ABX5YKP0_9PLAN</name>
<reference evidence="2 3" key="1">
    <citation type="submission" date="2019-08" db="EMBL/GenBank/DDBJ databases">
        <title>Deep-cultivation of Planctomycetes and their phenomic and genomic characterization uncovers novel biology.</title>
        <authorList>
            <person name="Wiegand S."/>
            <person name="Jogler M."/>
            <person name="Boedeker C."/>
            <person name="Pinto D."/>
            <person name="Vollmers J."/>
            <person name="Rivas-Marin E."/>
            <person name="Kohn T."/>
            <person name="Peeters S.H."/>
            <person name="Heuer A."/>
            <person name="Rast P."/>
            <person name="Oberbeckmann S."/>
            <person name="Bunk B."/>
            <person name="Jeske O."/>
            <person name="Meyerdierks A."/>
            <person name="Storesund J.E."/>
            <person name="Kallscheuer N."/>
            <person name="Luecker S."/>
            <person name="Lage O.M."/>
            <person name="Pohl T."/>
            <person name="Merkel B.J."/>
            <person name="Hornburger P."/>
            <person name="Mueller R.-W."/>
            <person name="Bruemmer F."/>
            <person name="Labrenz M."/>
            <person name="Spormann A.M."/>
            <person name="Op den Camp H."/>
            <person name="Overmann J."/>
            <person name="Amann R."/>
            <person name="Jetten M.S.M."/>
            <person name="Mascher T."/>
            <person name="Medema M.H."/>
            <person name="Devos D.P."/>
            <person name="Kaster A.-K."/>
            <person name="Ovreas L."/>
            <person name="Rohde M."/>
            <person name="Galperin M.Y."/>
            <person name="Jogler C."/>
        </authorList>
    </citation>
    <scope>NUCLEOTIDE SEQUENCE [LARGE SCALE GENOMIC DNA]</scope>
    <source>
        <strain evidence="2 3">DSM 8797</strain>
    </source>
</reference>
<evidence type="ECO:0000313" key="3">
    <source>
        <dbReference type="Proteomes" id="UP000322887"/>
    </source>
</evidence>
<keyword evidence="3" id="KW-1185">Reference proteome</keyword>
<sequence length="315" mass="34792">MLDMKQSKQNLHCLENEMTRGKLSLLRGLSPLFFAVVIIAGGGGLLLLRAVGSIQVPNSYLPVLTVGSLMSCLVAGTLLLLRQFRMLRLSGSQKSGLTLALILPVLAGMLAVLPEKGLNLMGILFFCLTYFMAFAGVLEWLDREAVRFAESDHVDVTEQTFSKTVPVESLAEADPETSDHAEIDAGREKRFEALLAQSQSDVESLSDDQEHANCSQWMNRNSDEAGFEFIEGGVLVQFEPQQKTRVVHLGLYPPLKGKLSVNCEFDPGLSVRTRVLETRGYGISVEVKRSIDLESEFEAVMQYWVTNQTCNEDVA</sequence>
<feature type="transmembrane region" description="Helical" evidence="1">
    <location>
        <begin position="96"/>
        <end position="114"/>
    </location>
</feature>
<keyword evidence="1" id="KW-0812">Transmembrane</keyword>
<feature type="transmembrane region" description="Helical" evidence="1">
    <location>
        <begin position="120"/>
        <end position="141"/>
    </location>
</feature>
<feature type="transmembrane region" description="Helical" evidence="1">
    <location>
        <begin position="28"/>
        <end position="48"/>
    </location>
</feature>
<gene>
    <name evidence="2" type="ORF">GmarT_20760</name>
</gene>
<protein>
    <recommendedName>
        <fullName evidence="4">PilZ domain-containing protein</fullName>
    </recommendedName>
</protein>
<feature type="transmembrane region" description="Helical" evidence="1">
    <location>
        <begin position="60"/>
        <end position="84"/>
    </location>
</feature>
<keyword evidence="1" id="KW-0472">Membrane</keyword>